<feature type="transmembrane region" description="Helical" evidence="7">
    <location>
        <begin position="538"/>
        <end position="557"/>
    </location>
</feature>
<evidence type="ECO:0008006" key="10">
    <source>
        <dbReference type="Google" id="ProtNLM"/>
    </source>
</evidence>
<keyword evidence="2" id="KW-0813">Transport</keyword>
<evidence type="ECO:0000256" key="1">
    <source>
        <dbReference type="ARBA" id="ARBA00004141"/>
    </source>
</evidence>
<dbReference type="Proteomes" id="UP001590950">
    <property type="component" value="Unassembled WGS sequence"/>
</dbReference>
<evidence type="ECO:0000256" key="5">
    <source>
        <dbReference type="ARBA" id="ARBA00023136"/>
    </source>
</evidence>
<protein>
    <recommendedName>
        <fullName evidence="10">Amino acid transporter</fullName>
    </recommendedName>
</protein>
<feature type="transmembrane region" description="Helical" evidence="7">
    <location>
        <begin position="50"/>
        <end position="73"/>
    </location>
</feature>
<sequence length="584" mass="63483">MDQGQELADFDSSHPYNASTYADISGHRYRQKDELALARLGKKQVLKRRFGFLSLFGFSCTILATWETALGLFQEAFQNGGPAGLTYGFIIAWFSTFSVYLVIAELASLAPTAGGQYFWVSILAPRKYKRFASYITGWLTSIAWVAVLATGSIYVGTIIQGLIILNHPKYDAQKWQGTLLCWAVILVAVFVNTVVSGLLPIIEGVILIFHILGFIAVLVPLVYLAPHGSVASVFQTSLNEGGWPTQGLSYCVGFIGNVATFVGADAAVHMSEEIENAAVNVPRAIFTTMILNGATGFAMVIAVLLCLGDIDSVIVSNLPSNPEAALTSAKNTPTGFPFIQAFYNGTGSYAGATVMAGLPVALLWCAVIGFLATASRITWSFSRDRGVPFHRFISLIEPRTRIPMVAIGVVTLIPALLALIYIGSSSVFEDVVSLSTSGLYASYFITCSLLFWRRVTGQIKPYSSRDDEGTSASAFSTGLSAESPGDDEVVQPTLVWGPWRVPGILGTLNNAYACVYILFVLFWSFWPPSTPPTPSSMNYSVLMTGAVIMFSIVYYYIWGKNQYMGPLIEREVRSFARKIGKDSE</sequence>
<gene>
    <name evidence="8" type="ORF">N7G274_000999</name>
</gene>
<evidence type="ECO:0000313" key="9">
    <source>
        <dbReference type="Proteomes" id="UP001590950"/>
    </source>
</evidence>
<dbReference type="PIRSF" id="PIRSF006060">
    <property type="entry name" value="AA_transporter"/>
    <property type="match status" value="1"/>
</dbReference>
<keyword evidence="4 7" id="KW-1133">Transmembrane helix</keyword>
<keyword evidence="5 7" id="KW-0472">Membrane</keyword>
<dbReference type="PANTHER" id="PTHR45649:SF1">
    <property type="entry name" value="TRANSPORTER, PUTATIVE (EUROFUNG)-RELATED"/>
    <property type="match status" value="1"/>
</dbReference>
<evidence type="ECO:0000313" key="8">
    <source>
        <dbReference type="EMBL" id="KAL2046981.1"/>
    </source>
</evidence>
<dbReference type="EMBL" id="JBEFKJ010000003">
    <property type="protein sequence ID" value="KAL2046981.1"/>
    <property type="molecule type" value="Genomic_DNA"/>
</dbReference>
<dbReference type="InterPro" id="IPR002293">
    <property type="entry name" value="AA/rel_permease1"/>
</dbReference>
<dbReference type="Pfam" id="PF13520">
    <property type="entry name" value="AA_permease_2"/>
    <property type="match status" value="1"/>
</dbReference>
<feature type="transmembrane region" description="Helical" evidence="7">
    <location>
        <begin position="85"/>
        <end position="110"/>
    </location>
</feature>
<evidence type="ECO:0000256" key="4">
    <source>
        <dbReference type="ARBA" id="ARBA00022989"/>
    </source>
</evidence>
<reference evidence="8 9" key="1">
    <citation type="submission" date="2024-09" db="EMBL/GenBank/DDBJ databases">
        <title>Rethinking Asexuality: The Enigmatic Case of Functional Sexual Genes in Lepraria (Stereocaulaceae).</title>
        <authorList>
            <person name="Doellman M."/>
            <person name="Sun Y."/>
            <person name="Barcenas-Pena A."/>
            <person name="Lumbsch H.T."/>
            <person name="Grewe F."/>
        </authorList>
    </citation>
    <scope>NUCLEOTIDE SEQUENCE [LARGE SCALE GENOMIC DNA]</scope>
    <source>
        <strain evidence="8 9">Mercado 3170</strain>
    </source>
</reference>
<organism evidence="8 9">
    <name type="scientific">Stereocaulon virgatum</name>
    <dbReference type="NCBI Taxonomy" id="373712"/>
    <lineage>
        <taxon>Eukaryota</taxon>
        <taxon>Fungi</taxon>
        <taxon>Dikarya</taxon>
        <taxon>Ascomycota</taxon>
        <taxon>Pezizomycotina</taxon>
        <taxon>Lecanoromycetes</taxon>
        <taxon>OSLEUM clade</taxon>
        <taxon>Lecanoromycetidae</taxon>
        <taxon>Lecanorales</taxon>
        <taxon>Lecanorineae</taxon>
        <taxon>Stereocaulaceae</taxon>
        <taxon>Stereocaulon</taxon>
    </lineage>
</organism>
<name>A0ABR4AQC3_9LECA</name>
<comment type="subcellular location">
    <subcellularLocation>
        <location evidence="1">Membrane</location>
        <topology evidence="1">Multi-pass membrane protein</topology>
    </subcellularLocation>
</comment>
<accession>A0ABR4AQC3</accession>
<keyword evidence="9" id="KW-1185">Reference proteome</keyword>
<feature type="transmembrane region" description="Helical" evidence="7">
    <location>
        <begin position="247"/>
        <end position="268"/>
    </location>
</feature>
<evidence type="ECO:0000256" key="3">
    <source>
        <dbReference type="ARBA" id="ARBA00022692"/>
    </source>
</evidence>
<feature type="transmembrane region" description="Helical" evidence="7">
    <location>
        <begin position="206"/>
        <end position="227"/>
    </location>
</feature>
<feature type="transmembrane region" description="Helical" evidence="7">
    <location>
        <begin position="434"/>
        <end position="452"/>
    </location>
</feature>
<feature type="transmembrane region" description="Helical" evidence="7">
    <location>
        <begin position="175"/>
        <end position="199"/>
    </location>
</feature>
<proteinExistence type="predicted"/>
<evidence type="ECO:0000256" key="6">
    <source>
        <dbReference type="SAM" id="MobiDB-lite"/>
    </source>
</evidence>
<dbReference type="Gene3D" id="1.20.1740.10">
    <property type="entry name" value="Amino acid/polyamine transporter I"/>
    <property type="match status" value="1"/>
</dbReference>
<feature type="transmembrane region" description="Helical" evidence="7">
    <location>
        <begin position="508"/>
        <end position="526"/>
    </location>
</feature>
<feature type="transmembrane region" description="Helical" evidence="7">
    <location>
        <begin position="131"/>
        <end position="155"/>
    </location>
</feature>
<keyword evidence="3 7" id="KW-0812">Transmembrane</keyword>
<feature type="compositionally biased region" description="Polar residues" evidence="6">
    <location>
        <begin position="470"/>
        <end position="480"/>
    </location>
</feature>
<feature type="transmembrane region" description="Helical" evidence="7">
    <location>
        <begin position="289"/>
        <end position="310"/>
    </location>
</feature>
<feature type="transmembrane region" description="Helical" evidence="7">
    <location>
        <begin position="402"/>
        <end position="422"/>
    </location>
</feature>
<feature type="region of interest" description="Disordered" evidence="6">
    <location>
        <begin position="463"/>
        <end position="486"/>
    </location>
</feature>
<feature type="transmembrane region" description="Helical" evidence="7">
    <location>
        <begin position="361"/>
        <end position="381"/>
    </location>
</feature>
<evidence type="ECO:0000256" key="7">
    <source>
        <dbReference type="SAM" id="Phobius"/>
    </source>
</evidence>
<comment type="caution">
    <text evidence="8">The sequence shown here is derived from an EMBL/GenBank/DDBJ whole genome shotgun (WGS) entry which is preliminary data.</text>
</comment>
<dbReference type="PANTHER" id="PTHR45649">
    <property type="entry name" value="AMINO-ACID PERMEASE BAT1"/>
    <property type="match status" value="1"/>
</dbReference>
<evidence type="ECO:0000256" key="2">
    <source>
        <dbReference type="ARBA" id="ARBA00022448"/>
    </source>
</evidence>